<sequence length="48" mass="5453">MQHLKVYTCHSILLKRKGYPEVNCQNAIVILKAYLAGLEGKFIFSVTL</sequence>
<evidence type="ECO:0000313" key="2">
    <source>
        <dbReference type="Proteomes" id="UP000008922"/>
    </source>
</evidence>
<dbReference type="InParanoid" id="E8N642"/>
<dbReference type="EMBL" id="AP012029">
    <property type="protein sequence ID" value="BAJ63906.1"/>
    <property type="molecule type" value="Genomic_DNA"/>
</dbReference>
<dbReference type="STRING" id="926569.ANT_18800"/>
<accession>E8N642</accession>
<dbReference type="HOGENOM" id="CLU_3148848_0_0_0"/>
<protein>
    <submittedName>
        <fullName evidence="1">Uncharacterized protein</fullName>
    </submittedName>
</protein>
<keyword evidence="2" id="KW-1185">Reference proteome</keyword>
<reference evidence="1 2" key="1">
    <citation type="submission" date="2010-12" db="EMBL/GenBank/DDBJ databases">
        <title>Whole genome sequence of Anaerolinea thermophila UNI-1.</title>
        <authorList>
            <person name="Narita-Yamada S."/>
            <person name="Kishi E."/>
            <person name="Watanabe Y."/>
            <person name="Takasaki K."/>
            <person name="Ankai A."/>
            <person name="Oguchi A."/>
            <person name="Fukui S."/>
            <person name="Takahashi M."/>
            <person name="Yashiro I."/>
            <person name="Hosoyama A."/>
            <person name="Sekiguchi Y."/>
            <person name="Hanada S."/>
            <person name="Fujita N."/>
        </authorList>
    </citation>
    <scope>NUCLEOTIDE SEQUENCE [LARGE SCALE GENOMIC DNA]</scope>
    <source>
        <strain evidence="2">DSM 14523 / JCM 11388 / NBRC 100420 / UNI-1</strain>
    </source>
</reference>
<dbReference type="KEGG" id="atm:ANT_18800"/>
<organism evidence="1 2">
    <name type="scientific">Anaerolinea thermophila (strain DSM 14523 / JCM 11388 / NBRC 100420 / UNI-1)</name>
    <dbReference type="NCBI Taxonomy" id="926569"/>
    <lineage>
        <taxon>Bacteria</taxon>
        <taxon>Bacillati</taxon>
        <taxon>Chloroflexota</taxon>
        <taxon>Anaerolineae</taxon>
        <taxon>Anaerolineales</taxon>
        <taxon>Anaerolineaceae</taxon>
        <taxon>Anaerolinea</taxon>
    </lineage>
</organism>
<gene>
    <name evidence="1" type="ordered locus">ANT_18800</name>
</gene>
<proteinExistence type="predicted"/>
<evidence type="ECO:0000313" key="1">
    <source>
        <dbReference type="EMBL" id="BAJ63906.1"/>
    </source>
</evidence>
<dbReference type="AlphaFoldDB" id="E8N642"/>
<name>E8N642_ANATU</name>
<dbReference type="Proteomes" id="UP000008922">
    <property type="component" value="Chromosome"/>
</dbReference>